<organism evidence="1 2">
    <name type="scientific">Aquamicrobium aerolatum DSM 21857</name>
    <dbReference type="NCBI Taxonomy" id="1121003"/>
    <lineage>
        <taxon>Bacteria</taxon>
        <taxon>Pseudomonadati</taxon>
        <taxon>Pseudomonadota</taxon>
        <taxon>Alphaproteobacteria</taxon>
        <taxon>Hyphomicrobiales</taxon>
        <taxon>Phyllobacteriaceae</taxon>
        <taxon>Aerobium</taxon>
    </lineage>
</organism>
<accession>A0A1I3NFS8</accession>
<dbReference type="STRING" id="1121003.SAMN03080618_02071"/>
<sequence length="122" mass="13508">MSTNPSFNHVSDLSKAAIDILNERARQMNEESWTPAHDDQHADFSLSRAAIAYAACAAAGPIDRTIIDAYGAAGLTAFLKALWPIGWSTQWFKPTSRRRDLIKAAALLMAEIERLDRLEPQP</sequence>
<dbReference type="RefSeq" id="WP_091521836.1">
    <property type="nucleotide sequence ID" value="NZ_FORF01000010.1"/>
</dbReference>
<gene>
    <name evidence="1" type="ORF">SAMN03080618_02071</name>
</gene>
<evidence type="ECO:0000313" key="2">
    <source>
        <dbReference type="Proteomes" id="UP000242763"/>
    </source>
</evidence>
<dbReference type="AlphaFoldDB" id="A0A1I3NFS8"/>
<evidence type="ECO:0000313" key="1">
    <source>
        <dbReference type="EMBL" id="SFJ08143.1"/>
    </source>
</evidence>
<keyword evidence="2" id="KW-1185">Reference proteome</keyword>
<reference evidence="2" key="1">
    <citation type="submission" date="2016-10" db="EMBL/GenBank/DDBJ databases">
        <authorList>
            <person name="Varghese N."/>
            <person name="Submissions S."/>
        </authorList>
    </citation>
    <scope>NUCLEOTIDE SEQUENCE [LARGE SCALE GENOMIC DNA]</scope>
    <source>
        <strain evidence="2">DSM 21857</strain>
    </source>
</reference>
<proteinExistence type="predicted"/>
<dbReference type="OrthoDB" id="983041at2"/>
<name>A0A1I3NFS8_9HYPH</name>
<dbReference type="EMBL" id="FORF01000010">
    <property type="protein sequence ID" value="SFJ08143.1"/>
    <property type="molecule type" value="Genomic_DNA"/>
</dbReference>
<dbReference type="Proteomes" id="UP000242763">
    <property type="component" value="Unassembled WGS sequence"/>
</dbReference>
<protein>
    <submittedName>
        <fullName evidence="1">Uncharacterized protein</fullName>
    </submittedName>
</protein>